<comment type="caution">
    <text evidence="5">The sequence shown here is derived from an EMBL/GenBank/DDBJ whole genome shotgun (WGS) entry which is preliminary data.</text>
</comment>
<dbReference type="Pfam" id="PF13649">
    <property type="entry name" value="Methyltransf_25"/>
    <property type="match status" value="1"/>
</dbReference>
<dbReference type="GO" id="GO:0032259">
    <property type="term" value="P:methylation"/>
    <property type="evidence" value="ECO:0007669"/>
    <property type="project" value="UniProtKB-KW"/>
</dbReference>
<evidence type="ECO:0000256" key="3">
    <source>
        <dbReference type="ARBA" id="ARBA00022691"/>
    </source>
</evidence>
<evidence type="ECO:0000256" key="1">
    <source>
        <dbReference type="ARBA" id="ARBA00022603"/>
    </source>
</evidence>
<evidence type="ECO:0000313" key="6">
    <source>
        <dbReference type="Proteomes" id="UP001596417"/>
    </source>
</evidence>
<dbReference type="CDD" id="cd02440">
    <property type="entry name" value="AdoMet_MTases"/>
    <property type="match status" value="1"/>
</dbReference>
<accession>A0ABD5YQA4</accession>
<dbReference type="PANTHER" id="PTHR43464:SF19">
    <property type="entry name" value="UBIQUINONE BIOSYNTHESIS O-METHYLTRANSFERASE, MITOCHONDRIAL"/>
    <property type="match status" value="1"/>
</dbReference>
<evidence type="ECO:0000256" key="2">
    <source>
        <dbReference type="ARBA" id="ARBA00022679"/>
    </source>
</evidence>
<sequence>MLDDTPKTGDAFGRALKAHHAGESALEFVERDDGYLDATDVGYYFTQHSEWSEQMQAAMAHATGRVLDVGCGAGRVSLYLQEQGYEVTGIDVSQRAVEICRERGLRKARLLDIADIDHEIDDPFDSVLLCGNNFGLVGTRSKAPDILGRLARVTTHDARLIAQSRDPEATDNAAHLSYHDLNRERGRLPGTLRMRVRYGQYATPWYDYLFVGPETMRELVAPTAWDVTETIESEHSPDYVAVLEKE</sequence>
<proteinExistence type="predicted"/>
<dbReference type="GeneID" id="76199884"/>
<keyword evidence="6" id="KW-1185">Reference proteome</keyword>
<dbReference type="EC" id="2.1.1.222" evidence="5"/>
<dbReference type="InterPro" id="IPR041698">
    <property type="entry name" value="Methyltransf_25"/>
</dbReference>
<dbReference type="RefSeq" id="WP_264556160.1">
    <property type="nucleotide sequence ID" value="NZ_CP109979.1"/>
</dbReference>
<dbReference type="AlphaFoldDB" id="A0ABD5YQA4"/>
<dbReference type="GO" id="GO:0061542">
    <property type="term" value="F:3-demethylubiquinol 3-O-methyltransferase activity"/>
    <property type="evidence" value="ECO:0007669"/>
    <property type="project" value="UniProtKB-EC"/>
</dbReference>
<name>A0ABD5YQA4_9EURY</name>
<dbReference type="PANTHER" id="PTHR43464">
    <property type="entry name" value="METHYLTRANSFERASE"/>
    <property type="match status" value="1"/>
</dbReference>
<evidence type="ECO:0000313" key="5">
    <source>
        <dbReference type="EMBL" id="MFC7190286.1"/>
    </source>
</evidence>
<dbReference type="Gene3D" id="3.40.50.150">
    <property type="entry name" value="Vaccinia Virus protein VP39"/>
    <property type="match status" value="1"/>
</dbReference>
<gene>
    <name evidence="5" type="ORF">ACFQL7_10760</name>
</gene>
<feature type="domain" description="Methyltransferase" evidence="4">
    <location>
        <begin position="66"/>
        <end position="154"/>
    </location>
</feature>
<keyword evidence="3" id="KW-0949">S-adenosyl-L-methionine</keyword>
<organism evidence="5 6">
    <name type="scientific">Halocatena marina</name>
    <dbReference type="NCBI Taxonomy" id="2934937"/>
    <lineage>
        <taxon>Archaea</taxon>
        <taxon>Methanobacteriati</taxon>
        <taxon>Methanobacteriota</taxon>
        <taxon>Stenosarchaea group</taxon>
        <taxon>Halobacteria</taxon>
        <taxon>Halobacteriales</taxon>
        <taxon>Natronomonadaceae</taxon>
        <taxon>Halocatena</taxon>
    </lineage>
</organism>
<keyword evidence="2 5" id="KW-0808">Transferase</keyword>
<dbReference type="EC" id="2.1.1.64" evidence="5"/>
<dbReference type="SUPFAM" id="SSF53335">
    <property type="entry name" value="S-adenosyl-L-methionine-dependent methyltransferases"/>
    <property type="match status" value="1"/>
</dbReference>
<dbReference type="GO" id="GO:0102208">
    <property type="term" value="F:2-polyprenyl-6-hydroxyphenol methylase activity"/>
    <property type="evidence" value="ECO:0007669"/>
    <property type="project" value="UniProtKB-EC"/>
</dbReference>
<dbReference type="Proteomes" id="UP001596417">
    <property type="component" value="Unassembled WGS sequence"/>
</dbReference>
<keyword evidence="1 5" id="KW-0489">Methyltransferase</keyword>
<dbReference type="EMBL" id="JBHTAX010000001">
    <property type="protein sequence ID" value="MFC7190286.1"/>
    <property type="molecule type" value="Genomic_DNA"/>
</dbReference>
<protein>
    <submittedName>
        <fullName evidence="5">Class I SAM-dependent methyltransferase</fullName>
        <ecNumber evidence="5">2.1.1.222</ecNumber>
        <ecNumber evidence="5">2.1.1.64</ecNumber>
    </submittedName>
</protein>
<evidence type="ECO:0000259" key="4">
    <source>
        <dbReference type="Pfam" id="PF13649"/>
    </source>
</evidence>
<dbReference type="InterPro" id="IPR029063">
    <property type="entry name" value="SAM-dependent_MTases_sf"/>
</dbReference>
<reference evidence="5 6" key="1">
    <citation type="journal article" date="2019" name="Int. J. Syst. Evol. Microbiol.">
        <title>The Global Catalogue of Microorganisms (GCM) 10K type strain sequencing project: providing services to taxonomists for standard genome sequencing and annotation.</title>
        <authorList>
            <consortium name="The Broad Institute Genomics Platform"/>
            <consortium name="The Broad Institute Genome Sequencing Center for Infectious Disease"/>
            <person name="Wu L."/>
            <person name="Ma J."/>
        </authorList>
    </citation>
    <scope>NUCLEOTIDE SEQUENCE [LARGE SCALE GENOMIC DNA]</scope>
    <source>
        <strain evidence="5 6">RDMS1</strain>
    </source>
</reference>